<evidence type="ECO:0000313" key="2">
    <source>
        <dbReference type="EMBL" id="SJN53502.1"/>
    </source>
</evidence>
<dbReference type="Proteomes" id="UP000188276">
    <property type="component" value="Unassembled WGS sequence"/>
</dbReference>
<evidence type="ECO:0000256" key="1">
    <source>
        <dbReference type="SAM" id="MobiDB-lite"/>
    </source>
</evidence>
<dbReference type="STRING" id="1123498.VR7878_00356"/>
<evidence type="ECO:0000313" key="3">
    <source>
        <dbReference type="Proteomes" id="UP000188276"/>
    </source>
</evidence>
<proteinExistence type="predicted"/>
<dbReference type="InterPro" id="IPR010794">
    <property type="entry name" value="MalM"/>
</dbReference>
<sequence>MITLKHGSVSKLKFGSDTSSVMVFKRRQPFGLPEPLIRPLQEVTMQKMQKLIHFTLTLFIVSGCSATKQVQHITPPPAEDTVCCTRYQDIYWTPLNPNDDVKLKLDPSSPAKDFSSGRSYFGAFQFSPRSGTVKLTLKSLVFNHQMFMPTLVLLDADYQPQKTFQLDQHQLRFSDVFESDRLEQTYPINAEKTPYLLIFTQPDQVGQTITIPHPAKRRAIKDGAPLPLVADISVTTSYQGSLKMTVETESIRQHALQQSRQTSGSNAMVSTQTSPQPNIETKQWQPTAPPQAESTHYYQSAIKDAVSHHDIAKALALLDEARALRIPNIQQIFIHAVNTMQSKQCQK</sequence>
<organism evidence="2 3">
    <name type="scientific">Vibrio ruber (strain DSM 16370 / JCM 11486 / BCRC 17186 / CECT 7878 / LMG 23124 / VR1)</name>
    <dbReference type="NCBI Taxonomy" id="1123498"/>
    <lineage>
        <taxon>Bacteria</taxon>
        <taxon>Pseudomonadati</taxon>
        <taxon>Pseudomonadota</taxon>
        <taxon>Gammaproteobacteria</taxon>
        <taxon>Vibrionales</taxon>
        <taxon>Vibrionaceae</taxon>
        <taxon>Vibrio</taxon>
    </lineage>
</organism>
<feature type="region of interest" description="Disordered" evidence="1">
    <location>
        <begin position="255"/>
        <end position="294"/>
    </location>
</feature>
<dbReference type="AlphaFoldDB" id="A0A1R4LAA0"/>
<accession>A0A1R4LAA0</accession>
<dbReference type="GO" id="GO:0008643">
    <property type="term" value="P:carbohydrate transport"/>
    <property type="evidence" value="ECO:0007669"/>
    <property type="project" value="InterPro"/>
</dbReference>
<name>A0A1R4LAA0_VIBR1</name>
<dbReference type="Pfam" id="PF07148">
    <property type="entry name" value="MalM"/>
    <property type="match status" value="1"/>
</dbReference>
<dbReference type="RefSeq" id="WP_159440415.1">
    <property type="nucleotide sequence ID" value="NZ_FULE01000007.1"/>
</dbReference>
<dbReference type="OrthoDB" id="5812146at2"/>
<reference evidence="3" key="1">
    <citation type="submission" date="2017-02" db="EMBL/GenBank/DDBJ databases">
        <authorList>
            <person name="Rodrigo-Torres L."/>
            <person name="Arahal R.D."/>
            <person name="Lucena T."/>
        </authorList>
    </citation>
    <scope>NUCLEOTIDE SEQUENCE [LARGE SCALE GENOMIC DNA]</scope>
    <source>
        <strain evidence="3">CECT 7878</strain>
    </source>
</reference>
<protein>
    <submittedName>
        <fullName evidence="2">Maltose regulon periplasmic protein</fullName>
    </submittedName>
</protein>
<gene>
    <name evidence="2" type="ORF">VR7878_00356</name>
</gene>
<dbReference type="GO" id="GO:0042597">
    <property type="term" value="C:periplasmic space"/>
    <property type="evidence" value="ECO:0007669"/>
    <property type="project" value="InterPro"/>
</dbReference>
<keyword evidence="3" id="KW-1185">Reference proteome</keyword>
<dbReference type="EMBL" id="FULE01000007">
    <property type="protein sequence ID" value="SJN53502.1"/>
    <property type="molecule type" value="Genomic_DNA"/>
</dbReference>